<dbReference type="Proteomes" id="UP001151532">
    <property type="component" value="Chromosome 16"/>
</dbReference>
<name>A0A9Q0VVL2_SALPP</name>
<comment type="caution">
    <text evidence="1">The sequence shown here is derived from an EMBL/GenBank/DDBJ whole genome shotgun (WGS) entry which is preliminary data.</text>
</comment>
<dbReference type="EMBL" id="JAPFFK010000007">
    <property type="protein sequence ID" value="KAJ6755542.1"/>
    <property type="molecule type" value="Genomic_DNA"/>
</dbReference>
<evidence type="ECO:0000313" key="2">
    <source>
        <dbReference type="Proteomes" id="UP001151532"/>
    </source>
</evidence>
<reference evidence="1" key="2">
    <citation type="journal article" date="2023" name="Int. J. Mol. Sci.">
        <title>De Novo Assembly and Annotation of 11 Diverse Shrub Willow (Salix) Genomes Reveals Novel Gene Organization in Sex-Linked Regions.</title>
        <authorList>
            <person name="Hyden B."/>
            <person name="Feng K."/>
            <person name="Yates T.B."/>
            <person name="Jawdy S."/>
            <person name="Cereghino C."/>
            <person name="Smart L.B."/>
            <person name="Muchero W."/>
        </authorList>
    </citation>
    <scope>NUCLEOTIDE SEQUENCE</scope>
    <source>
        <tissue evidence="1">Shoot tip</tissue>
    </source>
</reference>
<sequence length="130" mass="14057">MAMKSHAPLAIIAFTLVIFLYGKRSFALHAGAQSVTFSFTNKCPYTVGQGTTTNAGGRHYLQRSFTLAAGCFIFAGAQQHGLAATGPKRNALQMHRESLFVLLLAVPPVSLNAMERCDPTGFLGENLLRR</sequence>
<accession>A0A9Q0VVL2</accession>
<proteinExistence type="predicted"/>
<dbReference type="AlphaFoldDB" id="A0A9Q0VVL2"/>
<organism evidence="1 2">
    <name type="scientific">Salix purpurea</name>
    <name type="common">Purple osier willow</name>
    <dbReference type="NCBI Taxonomy" id="77065"/>
    <lineage>
        <taxon>Eukaryota</taxon>
        <taxon>Viridiplantae</taxon>
        <taxon>Streptophyta</taxon>
        <taxon>Embryophyta</taxon>
        <taxon>Tracheophyta</taxon>
        <taxon>Spermatophyta</taxon>
        <taxon>Magnoliopsida</taxon>
        <taxon>eudicotyledons</taxon>
        <taxon>Gunneridae</taxon>
        <taxon>Pentapetalae</taxon>
        <taxon>rosids</taxon>
        <taxon>fabids</taxon>
        <taxon>Malpighiales</taxon>
        <taxon>Salicaceae</taxon>
        <taxon>Saliceae</taxon>
        <taxon>Salix</taxon>
    </lineage>
</organism>
<evidence type="ECO:0000313" key="1">
    <source>
        <dbReference type="EMBL" id="KAJ6755542.1"/>
    </source>
</evidence>
<keyword evidence="2" id="KW-1185">Reference proteome</keyword>
<gene>
    <name evidence="1" type="ORF">OIU79_028033</name>
</gene>
<reference evidence="1" key="1">
    <citation type="submission" date="2022-11" db="EMBL/GenBank/DDBJ databases">
        <authorList>
            <person name="Hyden B.L."/>
            <person name="Feng K."/>
            <person name="Yates T."/>
            <person name="Jawdy S."/>
            <person name="Smart L.B."/>
            <person name="Muchero W."/>
        </authorList>
    </citation>
    <scope>NUCLEOTIDE SEQUENCE</scope>
    <source>
        <tissue evidence="1">Shoot tip</tissue>
    </source>
</reference>
<protein>
    <submittedName>
        <fullName evidence="1">Uncharacterized protein</fullName>
    </submittedName>
</protein>